<feature type="domain" description="PA14" evidence="9">
    <location>
        <begin position="351"/>
        <end position="494"/>
    </location>
</feature>
<keyword evidence="2 6" id="KW-0349">Heme</keyword>
<dbReference type="Gene3D" id="2.120.10.30">
    <property type="entry name" value="TolB, C-terminal domain"/>
    <property type="match status" value="1"/>
</dbReference>
<dbReference type="OrthoDB" id="9814063at2"/>
<dbReference type="Proteomes" id="UP000295468">
    <property type="component" value="Unassembled WGS sequence"/>
</dbReference>
<evidence type="ECO:0000256" key="5">
    <source>
        <dbReference type="ARBA" id="ARBA00023004"/>
    </source>
</evidence>
<dbReference type="Pfam" id="PF00034">
    <property type="entry name" value="Cytochrom_C"/>
    <property type="match status" value="1"/>
</dbReference>
<feature type="binding site" description="covalent" evidence="6">
    <location>
        <position position="258"/>
    </location>
    <ligand>
        <name>heme c</name>
        <dbReference type="ChEBI" id="CHEBI:61717"/>
    </ligand>
</feature>
<name>A0A4R6TLY4_9FLAO</name>
<evidence type="ECO:0000313" key="11">
    <source>
        <dbReference type="Proteomes" id="UP000295468"/>
    </source>
</evidence>
<keyword evidence="4" id="KW-0249">Electron transport</keyword>
<dbReference type="SUPFAM" id="SSF46626">
    <property type="entry name" value="Cytochrome c"/>
    <property type="match status" value="1"/>
</dbReference>
<dbReference type="GO" id="GO:0020037">
    <property type="term" value="F:heme binding"/>
    <property type="evidence" value="ECO:0007669"/>
    <property type="project" value="InterPro"/>
</dbReference>
<reference evidence="10 11" key="1">
    <citation type="submission" date="2019-03" db="EMBL/GenBank/DDBJ databases">
        <title>Genomic Encyclopedia of Archaeal and Bacterial Type Strains, Phase II (KMG-II): from individual species to whole genera.</title>
        <authorList>
            <person name="Goeker M."/>
        </authorList>
    </citation>
    <scope>NUCLEOTIDE SEQUENCE [LARGE SCALE GENOMIC DNA]</scope>
    <source>
        <strain evidence="10 11">DSM 18435</strain>
    </source>
</reference>
<dbReference type="InterPro" id="IPR002324">
    <property type="entry name" value="Cyt_c_ID"/>
</dbReference>
<dbReference type="PANTHER" id="PTHR33546:SF1">
    <property type="entry name" value="LARGE, MULTIFUNCTIONAL SECRETED PROTEIN"/>
    <property type="match status" value="1"/>
</dbReference>
<keyword evidence="3 6" id="KW-0479">Metal-binding</keyword>
<dbReference type="PROSITE" id="PS51257">
    <property type="entry name" value="PROKAR_LIPOPROTEIN"/>
    <property type="match status" value="1"/>
</dbReference>
<dbReference type="InterPro" id="IPR011658">
    <property type="entry name" value="PA14_dom"/>
</dbReference>
<evidence type="ECO:0000256" key="4">
    <source>
        <dbReference type="ARBA" id="ARBA00022982"/>
    </source>
</evidence>
<dbReference type="InterPro" id="IPR011042">
    <property type="entry name" value="6-blade_b-propeller_TolB-like"/>
</dbReference>
<evidence type="ECO:0000259" key="8">
    <source>
        <dbReference type="PROSITE" id="PS51007"/>
    </source>
</evidence>
<keyword evidence="5 6" id="KW-0408">Iron</keyword>
<feature type="binding site" description="covalent" evidence="6">
    <location>
        <position position="303"/>
    </location>
    <ligand>
        <name>heme c</name>
        <dbReference type="ChEBI" id="CHEBI:61717"/>
    </ligand>
</feature>
<dbReference type="GO" id="GO:0009055">
    <property type="term" value="F:electron transfer activity"/>
    <property type="evidence" value="ECO:0007669"/>
    <property type="project" value="InterPro"/>
</dbReference>
<dbReference type="PROSITE" id="PS51007">
    <property type="entry name" value="CYTC"/>
    <property type="match status" value="1"/>
</dbReference>
<evidence type="ECO:0000256" key="1">
    <source>
        <dbReference type="ARBA" id="ARBA00022448"/>
    </source>
</evidence>
<dbReference type="SMART" id="SM00758">
    <property type="entry name" value="PA14"/>
    <property type="match status" value="1"/>
</dbReference>
<feature type="domain" description="Cytochrome c" evidence="8">
    <location>
        <begin position="240"/>
        <end position="325"/>
    </location>
</feature>
<dbReference type="EMBL" id="SNYI01000001">
    <property type="protein sequence ID" value="TDQ32185.1"/>
    <property type="molecule type" value="Genomic_DNA"/>
</dbReference>
<sequence>MTLKSKITGLIYVTTLLALAIGCKQGDQPERPREHWVFRSVLDTQPRILTAALNEDLWVAYNTQDGLLYKAWDGDVLFSGAVYDEMHGPQPTTTGIQFYENSRDLWILQNDGETIQPKIRYSGHQFKKGRLYLNTLLITPAQDSIQVTESPEFVLKNGKTALERRFKVTNDTDYEIYLASDAFEHDAVQVEETGLTDAPSTIRQAPGKQIAIRDNSTLTFTMDPAKATPIANDGAIDVKSAAGAGKSLVEASDCRACHNELVKTVGPSYLAIAKRYHDNEENKLLLADKIIKGGKGSWGEAMMTPHEQLSEEQAYQIAEYILDIDDTVETAVSKYTLNHESVKFLKPSADNTGKGFLARIYSNPEEQDILGFLEKKEADLSRIAPAIHINEKADFEVASDHFAIVYDGFLNIEKAGSYAFRLISDDGSYLFVDGKKVIDNSGPHGSRIKDGEVHLNEGRHPIQVVYGQGEGGAMISLQVFDTEKEAYSLLDGAMISHENNAVPSDESTPERLASMASTPTPSLKGVHPSFDLRQARPDDFKPKVGGIDFLEDGTMVICTWDPDGAVYAIKNWQSQDPSSIKVQKIAFGLAEPLGLKVVGSDIYVLQKQELTQLRDHDNDGLIDEYRTVSNQWKVSGNFHEFAFGLVYKDKAFYATLATAIQPGGASANPQIPDRGKAIRIDPKTGAVEFVASGLRTPNGIGLGLDEQIFISDNQGDWLPASKVVHLQQDAFYGSRSVDPEGSLEKTEQLPVVWMPQDEIGNSPSTPIGIDIGPYKDQLLVGEVTNGGIKRIFVEEVNGQLQGALFRFTQGMEAGVNRLQWAPDGSLMAGGVGSSGNWNHYGTYWYGLQRLVYNEKSTFEILSVSAQPGGFLIKLTEPLANGTDVTTEDLHIEQWRYEPTADYGGPKLDHETLKVAGVVLGDDRQTLNIRLPEMKAGHVVYFRLSDRFKNGESRPLWNRESWYTLNQVPR</sequence>
<keyword evidence="11" id="KW-1185">Reference proteome</keyword>
<keyword evidence="1" id="KW-0813">Transport</keyword>
<dbReference type="PANTHER" id="PTHR33546">
    <property type="entry name" value="LARGE, MULTIFUNCTIONAL SECRETED PROTEIN-RELATED"/>
    <property type="match status" value="1"/>
</dbReference>
<dbReference type="InterPro" id="IPR037524">
    <property type="entry name" value="PA14/GLEYA"/>
</dbReference>
<feature type="region of interest" description="Disordered" evidence="7">
    <location>
        <begin position="500"/>
        <end position="526"/>
    </location>
</feature>
<evidence type="ECO:0000256" key="2">
    <source>
        <dbReference type="ARBA" id="ARBA00022617"/>
    </source>
</evidence>
<dbReference type="Gene3D" id="1.10.760.10">
    <property type="entry name" value="Cytochrome c-like domain"/>
    <property type="match status" value="1"/>
</dbReference>
<proteinExistence type="predicted"/>
<accession>A0A4R6TLY4</accession>
<dbReference type="AlphaFoldDB" id="A0A4R6TLY4"/>
<comment type="caution">
    <text evidence="10">The sequence shown here is derived from an EMBL/GenBank/DDBJ whole genome shotgun (WGS) entry which is preliminary data.</text>
</comment>
<dbReference type="InterPro" id="IPR036909">
    <property type="entry name" value="Cyt_c-like_dom_sf"/>
</dbReference>
<evidence type="ECO:0000256" key="7">
    <source>
        <dbReference type="SAM" id="MobiDB-lite"/>
    </source>
</evidence>
<feature type="binding site" description="covalent" evidence="6">
    <location>
        <position position="254"/>
    </location>
    <ligand>
        <name>heme c</name>
        <dbReference type="ChEBI" id="CHEBI:61717"/>
    </ligand>
</feature>
<dbReference type="SUPFAM" id="SSF63829">
    <property type="entry name" value="Calcium-dependent phosphotriesterase"/>
    <property type="match status" value="1"/>
</dbReference>
<dbReference type="Gene3D" id="3.90.182.10">
    <property type="entry name" value="Toxin - Anthrax Protective Antigen,domain 1"/>
    <property type="match status" value="1"/>
</dbReference>
<protein>
    <submittedName>
        <fullName evidence="10">Cytochrome c</fullName>
    </submittedName>
</protein>
<evidence type="ECO:0000313" key="10">
    <source>
        <dbReference type="EMBL" id="TDQ32185.1"/>
    </source>
</evidence>
<evidence type="ECO:0000259" key="9">
    <source>
        <dbReference type="PROSITE" id="PS51820"/>
    </source>
</evidence>
<gene>
    <name evidence="10" type="ORF">CLV82_0008</name>
</gene>
<evidence type="ECO:0000256" key="3">
    <source>
        <dbReference type="ARBA" id="ARBA00022723"/>
    </source>
</evidence>
<dbReference type="SUPFAM" id="SSF56988">
    <property type="entry name" value="Anthrax protective antigen"/>
    <property type="match status" value="1"/>
</dbReference>
<evidence type="ECO:0000256" key="6">
    <source>
        <dbReference type="PIRSR" id="PIRSR602324-1"/>
    </source>
</evidence>
<dbReference type="PRINTS" id="PR00606">
    <property type="entry name" value="CYTCHROMECID"/>
</dbReference>
<organism evidence="10 11">
    <name type="scientific">Zeaxanthinibacter enoshimensis</name>
    <dbReference type="NCBI Taxonomy" id="392009"/>
    <lineage>
        <taxon>Bacteria</taxon>
        <taxon>Pseudomonadati</taxon>
        <taxon>Bacteroidota</taxon>
        <taxon>Flavobacteriia</taxon>
        <taxon>Flavobacteriales</taxon>
        <taxon>Flavobacteriaceae</taxon>
        <taxon>Zeaxanthinibacter</taxon>
    </lineage>
</organism>
<dbReference type="InterPro" id="IPR009056">
    <property type="entry name" value="Cyt_c-like_dom"/>
</dbReference>
<dbReference type="RefSeq" id="WP_133642268.1">
    <property type="nucleotide sequence ID" value="NZ_SNYI01000001.1"/>
</dbReference>
<dbReference type="GO" id="GO:0005506">
    <property type="term" value="F:iron ion binding"/>
    <property type="evidence" value="ECO:0007669"/>
    <property type="project" value="InterPro"/>
</dbReference>
<dbReference type="Pfam" id="PF07691">
    <property type="entry name" value="PA14"/>
    <property type="match status" value="1"/>
</dbReference>
<dbReference type="PROSITE" id="PS51820">
    <property type="entry name" value="PA14"/>
    <property type="match status" value="1"/>
</dbReference>
<comment type="PTM">
    <text evidence="6">Binds 1 heme c group covalently per subunit.</text>
</comment>